<dbReference type="Proteomes" id="UP000661193">
    <property type="component" value="Unassembled WGS sequence"/>
</dbReference>
<evidence type="ECO:0000313" key="2">
    <source>
        <dbReference type="EMBL" id="MBL6275363.1"/>
    </source>
</evidence>
<dbReference type="InterPro" id="IPR024344">
    <property type="entry name" value="MDMPI_metal-binding"/>
</dbReference>
<sequence>MRDADFVRAAFREECLRLGEVLATLDPKDLARPTGCVPWTVAELLAHVRTGAGRLIDMLAAPPPNGTLVDAAGYFGAAKFTPEVDAARIESARAESARIEAARGVAHAEAGRIEAAGAEAARAEAAPVVAVPVEAARVGVARGGAAQAGDGRVDCDGKRLDSEGTGWRAGLGEDFERAWRAALAAVEAYPTDRVVRTRHGDAMTVTEFLRTRVVEVGVHGLDLAVALDRPPWLTTAASRVIADLLTAGRSLPAELGWDRLTLIAKVTGRMPCSPAEQAALARVGLPLLAFGP</sequence>
<name>A0ABS1UI76_9ACTN</name>
<dbReference type="SUPFAM" id="SSF109854">
    <property type="entry name" value="DinB/YfiT-like putative metalloenzymes"/>
    <property type="match status" value="2"/>
</dbReference>
<comment type="caution">
    <text evidence="2">The sequence shown here is derived from an EMBL/GenBank/DDBJ whole genome shotgun (WGS) entry which is preliminary data.</text>
</comment>
<protein>
    <submittedName>
        <fullName evidence="2">Maleylpyruvate isomerase N-terminal domain-containing protein</fullName>
    </submittedName>
</protein>
<dbReference type="InterPro" id="IPR034660">
    <property type="entry name" value="DinB/YfiT-like"/>
</dbReference>
<reference evidence="2 3" key="1">
    <citation type="submission" date="2021-01" db="EMBL/GenBank/DDBJ databases">
        <title>Genome sequencing of Micromonospora fiedleri MG-37.</title>
        <authorList>
            <person name="Moreland P.E.J."/>
            <person name="Stach J.E.M."/>
        </authorList>
    </citation>
    <scope>NUCLEOTIDE SEQUENCE [LARGE SCALE GENOMIC DNA]</scope>
    <source>
        <strain evidence="2 3">MG-37</strain>
    </source>
</reference>
<feature type="domain" description="Mycothiol-dependent maleylpyruvate isomerase metal-binding" evidence="1">
    <location>
        <begin position="167"/>
        <end position="224"/>
    </location>
</feature>
<evidence type="ECO:0000259" key="1">
    <source>
        <dbReference type="Pfam" id="PF11716"/>
    </source>
</evidence>
<keyword evidence="2" id="KW-0413">Isomerase</keyword>
<organism evidence="2 3">
    <name type="scientific">Micromonospora fiedleri</name>
    <dbReference type="NCBI Taxonomy" id="1157498"/>
    <lineage>
        <taxon>Bacteria</taxon>
        <taxon>Bacillati</taxon>
        <taxon>Actinomycetota</taxon>
        <taxon>Actinomycetes</taxon>
        <taxon>Micromonosporales</taxon>
        <taxon>Micromonosporaceae</taxon>
        <taxon>Micromonospora</taxon>
    </lineage>
</organism>
<dbReference type="EMBL" id="JAETXL010000002">
    <property type="protein sequence ID" value="MBL6275363.1"/>
    <property type="molecule type" value="Genomic_DNA"/>
</dbReference>
<dbReference type="Gene3D" id="1.20.120.450">
    <property type="entry name" value="dinb family like domain"/>
    <property type="match status" value="1"/>
</dbReference>
<dbReference type="RefSeq" id="WP_203220349.1">
    <property type="nucleotide sequence ID" value="NZ_JAETXL010000002.1"/>
</dbReference>
<dbReference type="GO" id="GO:0016853">
    <property type="term" value="F:isomerase activity"/>
    <property type="evidence" value="ECO:0007669"/>
    <property type="project" value="UniProtKB-KW"/>
</dbReference>
<evidence type="ECO:0000313" key="3">
    <source>
        <dbReference type="Proteomes" id="UP000661193"/>
    </source>
</evidence>
<feature type="domain" description="Mycothiol-dependent maleylpyruvate isomerase metal-binding" evidence="1">
    <location>
        <begin position="11"/>
        <end position="135"/>
    </location>
</feature>
<dbReference type="Pfam" id="PF11716">
    <property type="entry name" value="MDMPI_N"/>
    <property type="match status" value="2"/>
</dbReference>
<gene>
    <name evidence="2" type="ORF">JMF97_04220</name>
</gene>
<proteinExistence type="predicted"/>
<keyword evidence="3" id="KW-1185">Reference proteome</keyword>
<accession>A0ABS1UI76</accession>